<keyword evidence="2 3" id="KW-0732">Signal</keyword>
<evidence type="ECO:0000313" key="4">
    <source>
        <dbReference type="EMBL" id="MFC3913814.1"/>
    </source>
</evidence>
<proteinExistence type="inferred from homology"/>
<dbReference type="RefSeq" id="WP_377152224.1">
    <property type="nucleotide sequence ID" value="NZ_JBHSAF010000014.1"/>
</dbReference>
<feature type="chain" id="PRO_5047303224" evidence="3">
    <location>
        <begin position="23"/>
        <end position="231"/>
    </location>
</feature>
<comment type="caution">
    <text evidence="4">The sequence shown here is derived from an EMBL/GenBank/DDBJ whole genome shotgun (WGS) entry which is preliminary data.</text>
</comment>
<feature type="signal peptide" evidence="3">
    <location>
        <begin position="1"/>
        <end position="22"/>
    </location>
</feature>
<dbReference type="PANTHER" id="PTHR38108:SF1">
    <property type="entry name" value="UPF0319 PROTEIN YCCT"/>
    <property type="match status" value="1"/>
</dbReference>
<gene>
    <name evidence="4" type="ORF">ACFOSS_10095</name>
</gene>
<protein>
    <submittedName>
        <fullName evidence="4">DUF2057 family protein</fullName>
    </submittedName>
</protein>
<keyword evidence="5" id="KW-1185">Reference proteome</keyword>
<dbReference type="InterPro" id="IPR018635">
    <property type="entry name" value="UPF0319"/>
</dbReference>
<dbReference type="Pfam" id="PF09829">
    <property type="entry name" value="DUF2057"/>
    <property type="match status" value="1"/>
</dbReference>
<reference evidence="5" key="1">
    <citation type="journal article" date="2019" name="Int. J. Syst. Evol. Microbiol.">
        <title>The Global Catalogue of Microorganisms (GCM) 10K type strain sequencing project: providing services to taxonomists for standard genome sequencing and annotation.</title>
        <authorList>
            <consortium name="The Broad Institute Genomics Platform"/>
            <consortium name="The Broad Institute Genome Sequencing Center for Infectious Disease"/>
            <person name="Wu L."/>
            <person name="Ma J."/>
        </authorList>
    </citation>
    <scope>NUCLEOTIDE SEQUENCE [LARGE SCALE GENOMIC DNA]</scope>
    <source>
        <strain evidence="5">CCUG 54939</strain>
    </source>
</reference>
<sequence>MRYLVILVTSCMALLSSQIANAASFDIARPYVLQLIDGKPTEGKLVNARQLTLAAGKHQLVLQFEGSFRDQSETRLIRGEPIVYNLDLQSDDMLAMQFTYPRNYEEAEKFLQQQKIVVINKKTNQPVAVDSFVMPKKQGLQIGRDYQQELTEQGKAFQQISAPTVTATTAAAATAGTTVTAAAASTATTATVQPSATVQPAAQTLEMLKYWYLQADAKTRKDFQHWIISEQ</sequence>
<name>A0ABV8CNY3_9GAMM</name>
<dbReference type="PANTHER" id="PTHR38108">
    <property type="entry name" value="UPF0319 PROTEIN YCCT"/>
    <property type="match status" value="1"/>
</dbReference>
<comment type="similarity">
    <text evidence="1">Belongs to the UPF0319 family.</text>
</comment>
<organism evidence="4 5">
    <name type="scientific">Pseudaeromonas sharmana</name>
    <dbReference type="NCBI Taxonomy" id="328412"/>
    <lineage>
        <taxon>Bacteria</taxon>
        <taxon>Pseudomonadati</taxon>
        <taxon>Pseudomonadota</taxon>
        <taxon>Gammaproteobacteria</taxon>
        <taxon>Aeromonadales</taxon>
        <taxon>Aeromonadaceae</taxon>
        <taxon>Pseudaeromonas</taxon>
    </lineage>
</organism>
<evidence type="ECO:0000313" key="5">
    <source>
        <dbReference type="Proteomes" id="UP001595692"/>
    </source>
</evidence>
<dbReference type="Proteomes" id="UP001595692">
    <property type="component" value="Unassembled WGS sequence"/>
</dbReference>
<evidence type="ECO:0000256" key="3">
    <source>
        <dbReference type="SAM" id="SignalP"/>
    </source>
</evidence>
<evidence type="ECO:0000256" key="1">
    <source>
        <dbReference type="ARBA" id="ARBA00008490"/>
    </source>
</evidence>
<dbReference type="EMBL" id="JBHSAF010000014">
    <property type="protein sequence ID" value="MFC3913814.1"/>
    <property type="molecule type" value="Genomic_DNA"/>
</dbReference>
<accession>A0ABV8CNY3</accession>
<evidence type="ECO:0000256" key="2">
    <source>
        <dbReference type="ARBA" id="ARBA00022729"/>
    </source>
</evidence>